<dbReference type="InterPro" id="IPR029903">
    <property type="entry name" value="RmlD-like-bd"/>
</dbReference>
<keyword evidence="9" id="KW-1185">Reference proteome</keyword>
<reference evidence="8 9" key="1">
    <citation type="submission" date="2018-04" db="EMBL/GenBank/DDBJ databases">
        <title>Genomic Encyclopedia of Archaeal and Bacterial Type Strains, Phase II (KMG-II): from individual species to whole genera.</title>
        <authorList>
            <person name="Goeker M."/>
        </authorList>
    </citation>
    <scope>NUCLEOTIDE SEQUENCE [LARGE SCALE GENOMIC DNA]</scope>
    <source>
        <strain evidence="8 9">DSM 25731</strain>
    </source>
</reference>
<name>A0A2T6BWJ4_9FLAO</name>
<dbReference type="SUPFAM" id="SSF51735">
    <property type="entry name" value="NAD(P)-binding Rossmann-fold domains"/>
    <property type="match status" value="1"/>
</dbReference>
<evidence type="ECO:0000259" key="7">
    <source>
        <dbReference type="Pfam" id="PF04321"/>
    </source>
</evidence>
<dbReference type="RefSeq" id="WP_108115394.1">
    <property type="nucleotide sequence ID" value="NZ_QBKT01000006.1"/>
</dbReference>
<keyword evidence="6" id="KW-0521">NADP</keyword>
<dbReference type="Pfam" id="PF04321">
    <property type="entry name" value="RmlD_sub_bind"/>
    <property type="match status" value="1"/>
</dbReference>
<dbReference type="GO" id="GO:0019305">
    <property type="term" value="P:dTDP-rhamnose biosynthetic process"/>
    <property type="evidence" value="ECO:0007669"/>
    <property type="project" value="UniProtKB-UniPathway"/>
</dbReference>
<evidence type="ECO:0000313" key="8">
    <source>
        <dbReference type="EMBL" id="PTX60448.1"/>
    </source>
</evidence>
<dbReference type="CDD" id="cd05254">
    <property type="entry name" value="dTDP_HR_like_SDR_e"/>
    <property type="match status" value="1"/>
</dbReference>
<evidence type="ECO:0000256" key="4">
    <source>
        <dbReference type="ARBA" id="ARBA00017099"/>
    </source>
</evidence>
<evidence type="ECO:0000256" key="5">
    <source>
        <dbReference type="ARBA" id="ARBA00048200"/>
    </source>
</evidence>
<dbReference type="PANTHER" id="PTHR10491">
    <property type="entry name" value="DTDP-4-DEHYDRORHAMNOSE REDUCTASE"/>
    <property type="match status" value="1"/>
</dbReference>
<comment type="catalytic activity">
    <reaction evidence="5">
        <text>dTDP-beta-L-rhamnose + NADP(+) = dTDP-4-dehydro-beta-L-rhamnose + NADPH + H(+)</text>
        <dbReference type="Rhea" id="RHEA:21796"/>
        <dbReference type="ChEBI" id="CHEBI:15378"/>
        <dbReference type="ChEBI" id="CHEBI:57510"/>
        <dbReference type="ChEBI" id="CHEBI:57783"/>
        <dbReference type="ChEBI" id="CHEBI:58349"/>
        <dbReference type="ChEBI" id="CHEBI:62830"/>
        <dbReference type="EC" id="1.1.1.133"/>
    </reaction>
</comment>
<dbReference type="GO" id="GO:0008831">
    <property type="term" value="F:dTDP-4-dehydrorhamnose reductase activity"/>
    <property type="evidence" value="ECO:0007669"/>
    <property type="project" value="UniProtKB-EC"/>
</dbReference>
<dbReference type="EC" id="1.1.1.133" evidence="3 6"/>
<dbReference type="EMBL" id="QBKT01000006">
    <property type="protein sequence ID" value="PTX60448.1"/>
    <property type="molecule type" value="Genomic_DNA"/>
</dbReference>
<dbReference type="AlphaFoldDB" id="A0A2T6BWJ4"/>
<organism evidence="8 9">
    <name type="scientific">Kordia periserrulae</name>
    <dbReference type="NCBI Taxonomy" id="701523"/>
    <lineage>
        <taxon>Bacteria</taxon>
        <taxon>Pseudomonadati</taxon>
        <taxon>Bacteroidota</taxon>
        <taxon>Flavobacteriia</taxon>
        <taxon>Flavobacteriales</taxon>
        <taxon>Flavobacteriaceae</taxon>
        <taxon>Kordia</taxon>
    </lineage>
</organism>
<dbReference type="NCBIfam" id="TIGR01214">
    <property type="entry name" value="rmlD"/>
    <property type="match status" value="1"/>
</dbReference>
<dbReference type="GO" id="GO:0005829">
    <property type="term" value="C:cytosol"/>
    <property type="evidence" value="ECO:0007669"/>
    <property type="project" value="TreeGrafter"/>
</dbReference>
<evidence type="ECO:0000256" key="3">
    <source>
        <dbReference type="ARBA" id="ARBA00012929"/>
    </source>
</evidence>
<sequence>MKTVLVTGANGQLGQCIQKIQTQHTDIAFHFASINELDITDTKKVQEFFENQHFDYCVNCAAYTNVELAEDEEDKAFLVNAEAAKHLAEACKKHNTTLIHISTDYVFDGEKTSPYVETDATNPISVYGASKLKGETYIQEVFDAYFIIRTSWLYAEFGKNFYKTMVQKAKEKANLTITTEQTGTPTNANDLAALIVKIIQTNNTDYGIYHFSNDGEATWYDFTKEIIQNLHLAEADQPSLKPVDTYKTKAARPKNSVLDKTKVRNIIETISWQESLRNLMKNHQ</sequence>
<evidence type="ECO:0000256" key="1">
    <source>
        <dbReference type="ARBA" id="ARBA00004781"/>
    </source>
</evidence>
<dbReference type="Gene3D" id="3.40.50.720">
    <property type="entry name" value="NAD(P)-binding Rossmann-like Domain"/>
    <property type="match status" value="1"/>
</dbReference>
<dbReference type="Proteomes" id="UP000244090">
    <property type="component" value="Unassembled WGS sequence"/>
</dbReference>
<comment type="caution">
    <text evidence="8">The sequence shown here is derived from an EMBL/GenBank/DDBJ whole genome shotgun (WGS) entry which is preliminary data.</text>
</comment>
<dbReference type="InterPro" id="IPR005913">
    <property type="entry name" value="dTDP_dehydrorham_reduct"/>
</dbReference>
<evidence type="ECO:0000256" key="6">
    <source>
        <dbReference type="RuleBase" id="RU364082"/>
    </source>
</evidence>
<comment type="pathway">
    <text evidence="1 6">Carbohydrate biosynthesis; dTDP-L-rhamnose biosynthesis.</text>
</comment>
<dbReference type="InterPro" id="IPR036291">
    <property type="entry name" value="NAD(P)-bd_dom_sf"/>
</dbReference>
<dbReference type="FunFam" id="3.40.50.720:FF:000159">
    <property type="entry name" value="dTDP-4-dehydrorhamnose reductase"/>
    <property type="match status" value="1"/>
</dbReference>
<keyword evidence="6" id="KW-0560">Oxidoreductase</keyword>
<dbReference type="PANTHER" id="PTHR10491:SF4">
    <property type="entry name" value="METHIONINE ADENOSYLTRANSFERASE 2 SUBUNIT BETA"/>
    <property type="match status" value="1"/>
</dbReference>
<accession>A0A2T6BWJ4</accession>
<proteinExistence type="inferred from homology"/>
<dbReference type="OrthoDB" id="9803892at2"/>
<protein>
    <recommendedName>
        <fullName evidence="4 6">dTDP-4-dehydrorhamnose reductase</fullName>
        <ecNumber evidence="3 6">1.1.1.133</ecNumber>
    </recommendedName>
</protein>
<evidence type="ECO:0000256" key="2">
    <source>
        <dbReference type="ARBA" id="ARBA00010944"/>
    </source>
</evidence>
<dbReference type="UniPathway" id="UPA00124"/>
<comment type="function">
    <text evidence="6">Catalyzes the reduction of dTDP-6-deoxy-L-lyxo-4-hexulose to yield dTDP-L-rhamnose.</text>
</comment>
<dbReference type="Gene3D" id="3.90.25.10">
    <property type="entry name" value="UDP-galactose 4-epimerase, domain 1"/>
    <property type="match status" value="1"/>
</dbReference>
<comment type="similarity">
    <text evidence="2 6">Belongs to the dTDP-4-dehydrorhamnose reductase family.</text>
</comment>
<feature type="domain" description="RmlD-like substrate binding" evidence="7">
    <location>
        <begin position="3"/>
        <end position="282"/>
    </location>
</feature>
<evidence type="ECO:0000313" key="9">
    <source>
        <dbReference type="Proteomes" id="UP000244090"/>
    </source>
</evidence>
<gene>
    <name evidence="8" type="ORF">C8N46_10692</name>
</gene>